<feature type="region of interest" description="Disordered" evidence="1">
    <location>
        <begin position="1"/>
        <end position="85"/>
    </location>
</feature>
<dbReference type="EMBL" id="PDNB01000107">
    <property type="protein sequence ID" value="PGH07732.1"/>
    <property type="molecule type" value="Genomic_DNA"/>
</dbReference>
<dbReference type="Pfam" id="PF04927">
    <property type="entry name" value="SMP"/>
    <property type="match status" value="1"/>
</dbReference>
<evidence type="ECO:0000313" key="3">
    <source>
        <dbReference type="EMBL" id="PGH07732.1"/>
    </source>
</evidence>
<dbReference type="AlphaFoldDB" id="A0A2B7XG99"/>
<organism evidence="3 4">
    <name type="scientific">Helicocarpus griseus UAMH5409</name>
    <dbReference type="NCBI Taxonomy" id="1447875"/>
    <lineage>
        <taxon>Eukaryota</taxon>
        <taxon>Fungi</taxon>
        <taxon>Dikarya</taxon>
        <taxon>Ascomycota</taxon>
        <taxon>Pezizomycotina</taxon>
        <taxon>Eurotiomycetes</taxon>
        <taxon>Eurotiomycetidae</taxon>
        <taxon>Onygenales</taxon>
        <taxon>Ajellomycetaceae</taxon>
        <taxon>Helicocarpus</taxon>
    </lineage>
</organism>
<evidence type="ECO:0000259" key="2">
    <source>
        <dbReference type="Pfam" id="PF04927"/>
    </source>
</evidence>
<keyword evidence="4" id="KW-1185">Reference proteome</keyword>
<dbReference type="Proteomes" id="UP000223968">
    <property type="component" value="Unassembled WGS sequence"/>
</dbReference>
<reference evidence="3 4" key="1">
    <citation type="submission" date="2017-10" db="EMBL/GenBank/DDBJ databases">
        <title>Comparative genomics in systemic dimorphic fungi from Ajellomycetaceae.</title>
        <authorList>
            <person name="Munoz J.F."/>
            <person name="Mcewen J.G."/>
            <person name="Clay O.K."/>
            <person name="Cuomo C.A."/>
        </authorList>
    </citation>
    <scope>NUCLEOTIDE SEQUENCE [LARGE SCALE GENOMIC DNA]</scope>
    <source>
        <strain evidence="3 4">UAMH5409</strain>
    </source>
</reference>
<comment type="caution">
    <text evidence="3">The sequence shown here is derived from an EMBL/GenBank/DDBJ whole genome shotgun (WGS) entry which is preliminary data.</text>
</comment>
<dbReference type="OrthoDB" id="2799468at2759"/>
<protein>
    <recommendedName>
        <fullName evidence="2">SMP domain-containing protein</fullName>
    </recommendedName>
</protein>
<dbReference type="STRING" id="1447875.A0A2B7XG99"/>
<feature type="compositionally biased region" description="Polar residues" evidence="1">
    <location>
        <begin position="39"/>
        <end position="57"/>
    </location>
</feature>
<feature type="compositionally biased region" description="Basic and acidic residues" evidence="1">
    <location>
        <begin position="58"/>
        <end position="71"/>
    </location>
</feature>
<dbReference type="InterPro" id="IPR007011">
    <property type="entry name" value="LEA_SMP_dom"/>
</dbReference>
<sequence length="139" mass="15070">MPRQVPPAEDIREAAARGKRISVDEMSDVSHEGEATSADPVSQNPAVHTSTPHSQHSNQRDFEHKVEEILAKEPNTITRDDARELQSLETRALGTNPGHNSLSAEVQSIADRNEKIAAVPVDIGNEDAGPYVTKDDAAE</sequence>
<feature type="domain" description="SMP" evidence="2">
    <location>
        <begin position="76"/>
        <end position="115"/>
    </location>
</feature>
<feature type="region of interest" description="Disordered" evidence="1">
    <location>
        <begin position="120"/>
        <end position="139"/>
    </location>
</feature>
<accession>A0A2B7XG99</accession>
<evidence type="ECO:0000256" key="1">
    <source>
        <dbReference type="SAM" id="MobiDB-lite"/>
    </source>
</evidence>
<proteinExistence type="predicted"/>
<gene>
    <name evidence="3" type="ORF">AJ79_06209</name>
</gene>
<evidence type="ECO:0000313" key="4">
    <source>
        <dbReference type="Proteomes" id="UP000223968"/>
    </source>
</evidence>
<name>A0A2B7XG99_9EURO</name>